<proteinExistence type="predicted"/>
<name>A0A8S5U0P9_9CAUD</name>
<keyword evidence="1" id="KW-0472">Membrane</keyword>
<feature type="transmembrane region" description="Helical" evidence="1">
    <location>
        <begin position="12"/>
        <end position="31"/>
    </location>
</feature>
<reference evidence="2" key="1">
    <citation type="journal article" date="2021" name="Proc. Natl. Acad. Sci. U.S.A.">
        <title>A Catalog of Tens of Thousands of Viruses from Human Metagenomes Reveals Hidden Associations with Chronic Diseases.</title>
        <authorList>
            <person name="Tisza M.J."/>
            <person name="Buck C.B."/>
        </authorList>
    </citation>
    <scope>NUCLEOTIDE SEQUENCE</scope>
    <source>
        <strain evidence="2">CtHzJ4</strain>
    </source>
</reference>
<protein>
    <submittedName>
        <fullName evidence="2">Uncharacterized protein</fullName>
    </submittedName>
</protein>
<keyword evidence="1" id="KW-1133">Transmembrane helix</keyword>
<keyword evidence="1" id="KW-0812">Transmembrane</keyword>
<dbReference type="EMBL" id="BK015976">
    <property type="protein sequence ID" value="DAF88048.1"/>
    <property type="molecule type" value="Genomic_DNA"/>
</dbReference>
<sequence length="34" mass="4183">MFRWGYYSKAKYNVNSNANLICYIFCYILILKRI</sequence>
<accession>A0A8S5U0P9</accession>
<organism evidence="2">
    <name type="scientific">Siphoviridae sp. ctHzJ4</name>
    <dbReference type="NCBI Taxonomy" id="2825426"/>
    <lineage>
        <taxon>Viruses</taxon>
        <taxon>Duplodnaviria</taxon>
        <taxon>Heunggongvirae</taxon>
        <taxon>Uroviricota</taxon>
        <taxon>Caudoviricetes</taxon>
    </lineage>
</organism>
<evidence type="ECO:0000256" key="1">
    <source>
        <dbReference type="SAM" id="Phobius"/>
    </source>
</evidence>
<evidence type="ECO:0000313" key="2">
    <source>
        <dbReference type="EMBL" id="DAF88048.1"/>
    </source>
</evidence>